<proteinExistence type="predicted"/>
<keyword evidence="3" id="KW-1185">Reference proteome</keyword>
<feature type="compositionally biased region" description="Polar residues" evidence="1">
    <location>
        <begin position="112"/>
        <end position="121"/>
    </location>
</feature>
<dbReference type="EMBL" id="ML996082">
    <property type="protein sequence ID" value="KAF2156218.1"/>
    <property type="molecule type" value="Genomic_DNA"/>
</dbReference>
<sequence>MGSIWDNTNVGDAPTSSSSHQRRLLLEERRAYTSNDQPSDSVSTSSTISSCTMSPEAPHEVPHESLNDEPTTQEGSQQTTQLEDSATALHSNMSSEVLDEVPHESLDDDSTVQEGHQSSSPLRLRRAYSSSNQSSSSASSSSTLSPPIVPPVAPRDSLDDEPAIQQGNLSDQYSHQSRGRQAGDSVTTSAPNRSAGGRTQQRTLSPAEEVWVEFEALLARHGARPGTQMRPGGQLSIIRGPVSAGAYIWWFRHVMLHAMDIVAQRRNL</sequence>
<comment type="caution">
    <text evidence="2">The sequence shown here is derived from an EMBL/GenBank/DDBJ whole genome shotgun (WGS) entry which is preliminary data.</text>
</comment>
<evidence type="ECO:0000256" key="1">
    <source>
        <dbReference type="SAM" id="MobiDB-lite"/>
    </source>
</evidence>
<feature type="compositionally biased region" description="Polar residues" evidence="1">
    <location>
        <begin position="165"/>
        <end position="176"/>
    </location>
</feature>
<dbReference type="AlphaFoldDB" id="A0A9P4J6D9"/>
<feature type="compositionally biased region" description="Polar residues" evidence="1">
    <location>
        <begin position="68"/>
        <end position="95"/>
    </location>
</feature>
<evidence type="ECO:0000313" key="2">
    <source>
        <dbReference type="EMBL" id="KAF2156218.1"/>
    </source>
</evidence>
<evidence type="ECO:0000313" key="3">
    <source>
        <dbReference type="Proteomes" id="UP000799439"/>
    </source>
</evidence>
<feature type="compositionally biased region" description="Low complexity" evidence="1">
    <location>
        <begin position="39"/>
        <end position="54"/>
    </location>
</feature>
<gene>
    <name evidence="2" type="ORF">K461DRAFT_318814</name>
</gene>
<feature type="compositionally biased region" description="Polar residues" evidence="1">
    <location>
        <begin position="1"/>
        <end position="19"/>
    </location>
</feature>
<accession>A0A9P4J6D9</accession>
<reference evidence="2" key="1">
    <citation type="journal article" date="2020" name="Stud. Mycol.">
        <title>101 Dothideomycetes genomes: a test case for predicting lifestyles and emergence of pathogens.</title>
        <authorList>
            <person name="Haridas S."/>
            <person name="Albert R."/>
            <person name="Binder M."/>
            <person name="Bloem J."/>
            <person name="Labutti K."/>
            <person name="Salamov A."/>
            <person name="Andreopoulos B."/>
            <person name="Baker S."/>
            <person name="Barry K."/>
            <person name="Bills G."/>
            <person name="Bluhm B."/>
            <person name="Cannon C."/>
            <person name="Castanera R."/>
            <person name="Culley D."/>
            <person name="Daum C."/>
            <person name="Ezra D."/>
            <person name="Gonzalez J."/>
            <person name="Henrissat B."/>
            <person name="Kuo A."/>
            <person name="Liang C."/>
            <person name="Lipzen A."/>
            <person name="Lutzoni F."/>
            <person name="Magnuson J."/>
            <person name="Mondo S."/>
            <person name="Nolan M."/>
            <person name="Ohm R."/>
            <person name="Pangilinan J."/>
            <person name="Park H.-J."/>
            <person name="Ramirez L."/>
            <person name="Alfaro M."/>
            <person name="Sun H."/>
            <person name="Tritt A."/>
            <person name="Yoshinaga Y."/>
            <person name="Zwiers L.-H."/>
            <person name="Turgeon B."/>
            <person name="Goodwin S."/>
            <person name="Spatafora J."/>
            <person name="Crous P."/>
            <person name="Grigoriev I."/>
        </authorList>
    </citation>
    <scope>NUCLEOTIDE SEQUENCE</scope>
    <source>
        <strain evidence="2">CBS 260.36</strain>
    </source>
</reference>
<protein>
    <submittedName>
        <fullName evidence="2">Uncharacterized protein</fullName>
    </submittedName>
</protein>
<feature type="compositionally biased region" description="Low complexity" evidence="1">
    <location>
        <begin position="129"/>
        <end position="145"/>
    </location>
</feature>
<feature type="compositionally biased region" description="Polar residues" evidence="1">
    <location>
        <begin position="184"/>
        <end position="204"/>
    </location>
</feature>
<organism evidence="2 3">
    <name type="scientific">Myriangium duriaei CBS 260.36</name>
    <dbReference type="NCBI Taxonomy" id="1168546"/>
    <lineage>
        <taxon>Eukaryota</taxon>
        <taxon>Fungi</taxon>
        <taxon>Dikarya</taxon>
        <taxon>Ascomycota</taxon>
        <taxon>Pezizomycotina</taxon>
        <taxon>Dothideomycetes</taxon>
        <taxon>Dothideomycetidae</taxon>
        <taxon>Myriangiales</taxon>
        <taxon>Myriangiaceae</taxon>
        <taxon>Myriangium</taxon>
    </lineage>
</organism>
<dbReference type="Proteomes" id="UP000799439">
    <property type="component" value="Unassembled WGS sequence"/>
</dbReference>
<name>A0A9P4J6D9_9PEZI</name>
<feature type="region of interest" description="Disordered" evidence="1">
    <location>
        <begin position="1"/>
        <end position="205"/>
    </location>
</feature>
<feature type="compositionally biased region" description="Basic and acidic residues" evidence="1">
    <location>
        <begin position="57"/>
        <end position="66"/>
    </location>
</feature>